<dbReference type="PROSITE" id="PS51192">
    <property type="entry name" value="HELICASE_ATP_BIND_1"/>
    <property type="match status" value="1"/>
</dbReference>
<dbReference type="InterPro" id="IPR049730">
    <property type="entry name" value="SNF2/RAD54-like_C"/>
</dbReference>
<evidence type="ECO:0000256" key="10">
    <source>
        <dbReference type="SAM" id="MobiDB-lite"/>
    </source>
</evidence>
<feature type="region of interest" description="Disordered" evidence="10">
    <location>
        <begin position="1338"/>
        <end position="1360"/>
    </location>
</feature>
<dbReference type="GO" id="GO:0016887">
    <property type="term" value="F:ATP hydrolysis activity"/>
    <property type="evidence" value="ECO:0007669"/>
    <property type="project" value="InterPro"/>
</dbReference>
<dbReference type="InterPro" id="IPR044574">
    <property type="entry name" value="ARIP4-like"/>
</dbReference>
<dbReference type="GO" id="GO:0003677">
    <property type="term" value="F:DNA binding"/>
    <property type="evidence" value="ECO:0007669"/>
    <property type="project" value="UniProtKB-KW"/>
</dbReference>
<feature type="region of interest" description="Disordered" evidence="10">
    <location>
        <begin position="766"/>
        <end position="883"/>
    </location>
</feature>
<protein>
    <submittedName>
        <fullName evidence="13">Helicase-like protein</fullName>
    </submittedName>
</protein>
<evidence type="ECO:0000313" key="14">
    <source>
        <dbReference type="Proteomes" id="UP000007258"/>
    </source>
</evidence>
<dbReference type="OMA" id="CYPTLEY"/>
<keyword evidence="14" id="KW-1185">Reference proteome</keyword>
<evidence type="ECO:0000256" key="9">
    <source>
        <dbReference type="SAM" id="Coils"/>
    </source>
</evidence>
<dbReference type="InterPro" id="IPR038718">
    <property type="entry name" value="SNF2-like_sf"/>
</dbReference>
<dbReference type="GO" id="GO:0005634">
    <property type="term" value="C:nucleus"/>
    <property type="evidence" value="ECO:0007669"/>
    <property type="project" value="UniProtKB-SubCell"/>
</dbReference>
<keyword evidence="7" id="KW-0238">DNA-binding</keyword>
<dbReference type="VEuPathDB" id="TriTrypDB:LbrM.24.1060"/>
<evidence type="ECO:0000259" key="12">
    <source>
        <dbReference type="PROSITE" id="PS51194"/>
    </source>
</evidence>
<dbReference type="InParanoid" id="A4HDG1"/>
<keyword evidence="4" id="KW-0378">Hydrolase</keyword>
<feature type="compositionally biased region" description="Polar residues" evidence="10">
    <location>
        <begin position="803"/>
        <end position="818"/>
    </location>
</feature>
<evidence type="ECO:0000256" key="8">
    <source>
        <dbReference type="ARBA" id="ARBA00023242"/>
    </source>
</evidence>
<dbReference type="RefSeq" id="XP_001565371.1">
    <property type="nucleotide sequence ID" value="XM_001565321.1"/>
</dbReference>
<reference evidence="13 14" key="2">
    <citation type="journal article" date="2011" name="Genome Res.">
        <title>Chromosome and gene copy number variation allow major structural change between species and strains of Leishmania.</title>
        <authorList>
            <person name="Rogers M.B."/>
            <person name="Hilley J.D."/>
            <person name="Dickens N.J."/>
            <person name="Wilkes J."/>
            <person name="Bates P.A."/>
            <person name="Depledge D.P."/>
            <person name="Harris D."/>
            <person name="Her Y."/>
            <person name="Herzyk P."/>
            <person name="Imamura H."/>
            <person name="Otto T.D."/>
            <person name="Sanders M."/>
            <person name="Seeger K."/>
            <person name="Dujardin J.C."/>
            <person name="Berriman M."/>
            <person name="Smith D.F."/>
            <person name="Hertz-Fowler C."/>
            <person name="Mottram J.C."/>
        </authorList>
    </citation>
    <scope>NUCLEOTIDE SEQUENCE [LARGE SCALE GENOMIC DNA]</scope>
    <source>
        <strain evidence="13 14">MHOM/BR/75/M2904</strain>
    </source>
</reference>
<keyword evidence="9" id="KW-0175">Coiled coil</keyword>
<evidence type="ECO:0000256" key="6">
    <source>
        <dbReference type="ARBA" id="ARBA00022840"/>
    </source>
</evidence>
<evidence type="ECO:0000313" key="13">
    <source>
        <dbReference type="EMBL" id="CAM42281.1"/>
    </source>
</evidence>
<feature type="coiled-coil region" evidence="9">
    <location>
        <begin position="1194"/>
        <end position="1221"/>
    </location>
</feature>
<dbReference type="KEGG" id="lbz:LBRM_24_1060"/>
<dbReference type="Proteomes" id="UP000007258">
    <property type="component" value="Chromosome 24"/>
</dbReference>
<dbReference type="Pfam" id="PF00271">
    <property type="entry name" value="Helicase_C"/>
    <property type="match status" value="1"/>
</dbReference>
<feature type="compositionally biased region" description="Polar residues" evidence="10">
    <location>
        <begin position="169"/>
        <end position="187"/>
    </location>
</feature>
<feature type="region of interest" description="Disordered" evidence="10">
    <location>
        <begin position="163"/>
        <end position="187"/>
    </location>
</feature>
<feature type="region of interest" description="Disordered" evidence="10">
    <location>
        <begin position="41"/>
        <end position="63"/>
    </location>
</feature>
<keyword evidence="5" id="KW-0347">Helicase</keyword>
<keyword evidence="3" id="KW-0547">Nucleotide-binding</keyword>
<dbReference type="PANTHER" id="PTHR45797:SF1">
    <property type="entry name" value="HELICASE ARIP4"/>
    <property type="match status" value="1"/>
</dbReference>
<evidence type="ECO:0000259" key="11">
    <source>
        <dbReference type="PROSITE" id="PS51192"/>
    </source>
</evidence>
<dbReference type="InterPro" id="IPR000330">
    <property type="entry name" value="SNF2_N"/>
</dbReference>
<dbReference type="STRING" id="5660.A4HDG1"/>
<name>A4HDG1_LEIBR</name>
<accession>A4HDG1</accession>
<dbReference type="SMART" id="SM00487">
    <property type="entry name" value="DEXDc"/>
    <property type="match status" value="1"/>
</dbReference>
<dbReference type="InterPro" id="IPR001650">
    <property type="entry name" value="Helicase_C-like"/>
</dbReference>
<keyword evidence="6" id="KW-0067">ATP-binding</keyword>
<feature type="compositionally biased region" description="Basic and acidic residues" evidence="10">
    <location>
        <begin position="831"/>
        <end position="857"/>
    </location>
</feature>
<organism evidence="13 14">
    <name type="scientific">Leishmania braziliensis</name>
    <dbReference type="NCBI Taxonomy" id="5660"/>
    <lineage>
        <taxon>Eukaryota</taxon>
        <taxon>Discoba</taxon>
        <taxon>Euglenozoa</taxon>
        <taxon>Kinetoplastea</taxon>
        <taxon>Metakinetoplastina</taxon>
        <taxon>Trypanosomatida</taxon>
        <taxon>Trypanosomatidae</taxon>
        <taxon>Leishmaniinae</taxon>
        <taxon>Leishmania</taxon>
        <taxon>Leishmania braziliensis species complex</taxon>
    </lineage>
</organism>
<feature type="region of interest" description="Disordered" evidence="10">
    <location>
        <begin position="531"/>
        <end position="552"/>
    </location>
</feature>
<dbReference type="CDD" id="cd18793">
    <property type="entry name" value="SF2_C_SNF"/>
    <property type="match status" value="1"/>
</dbReference>
<sequence>MKDALDACRYGLRVGSAMAHTSGVVWTQTNMQTRSWPRCKSLSRLSPPPPRTHTHTHTGEGTEVFAPTLSKSLETDVHTQSHMANGSEEVFFIASSSSSDDGDDSRRSTGVTRGARRSSADDASPQGSHLMTTGMYGECWRSPYNATPTSPTMEDVLFERASPKPRLAPQQQHSPSATLTNGVSDGTSVKIKSDAELGLKGTVAAQRNTPGAKPGADQEDEEAVPYAGGSPCAMPATQLTPPPRTLAELRSMTSADVREELERFFARKDAHARRFKSVETALFGVAPKEGCVPPTSQPTREELLARDRCRRLVNVSNWDCAVCGYSQWDVLLPSALLRNCAVAPTATTLCAPRTLRPHQVEGIRFLWSVLAEGPVGQVPAVGCILAHTMGLGKTAQVIVFLHLFMVSFPRYHERISSPSRRCSGLNDLTAASIGATAASSSSSLSQRRARALIVVPKSTQSGWKREFRTWSACFPEEHRLHPISIHEGLPARQRVDVFHAWRRDGGVLLIGYEALVRLLRLVETDSMQRPHPCVDGSDAGVDGDAGRNGTTQPTAHAFHLVNRTATMSSQQQHRNDEGGVTFGGTADPFTELVVCDEAHRLKSVNLHVVTALRGLHPLRRLLLTGTPLQNHLQEYWAMIDFCVHRYFSRKRFQEYFIHPIEASANTRASVEVVDVARKKTFTLINEVRHFVQRVDSTPLRSELPPLHEYIVVVPPSPLQKELYLRFIQIVQHDGSEKVQFLPAVSCSGKIAAHPQLLYQMSDRFREAEHSPTTSSARGGGASGRGGRGVQRDARSRHIAGAKRSSNGSGDDWAVTTTGRDCHPLQQHRRQRQEAEKRMDGMAEHAVGDHKDNTRVGEQEAVVITDSDADSNSSSSRNDGGDEERVFARATHQSFSSVYPATSLTYEELCVPPSPNYTPLLEDGVKLLVAIKLVVAAMARDEKVLLFSLSTQLLTFLERMIAKVNIEWCGPVLGSQQQQYPKSPRPIRYCRLDGSHSAAQRAAMLDNFDRPDGPDLFLLSMKAGGVGITVTAATRVILVDTSFNPADDQQAIGRAYRYGQTRPVYVYRLMCYPTLEYSIFAQKLAKEWLFKTVVEESSVKRDGLSGMHLRELFSLLTKAAKVLEKPLSATRAQTLSTQEVLREDPMLAVAQAELLYAQRYEMFLEHDMNDQYGAAEEAFYHDYCRNRLFDTANDNDAEKRRLEEQQQRRQQRIDEAAQLQVQSKTLMSMVDDIIRSRAGTDPQLARLLTAMGLHVDPITGRVQSRREGANPRDSISNGDDRRHAAATLRPEDNGERFAPSPVQLIGGTDPYQVSQGPYHGRDAYTAHSTTQTAVLLDSDEDSGDVPAQPHRHKAHTGAAIPSVSNAELISSSLARQPYALYRPGSSPAHAVDVDSDRSQ</sequence>
<dbReference type="Gene3D" id="3.40.50.10810">
    <property type="entry name" value="Tandem AAA-ATPase domain"/>
    <property type="match status" value="2"/>
</dbReference>
<evidence type="ECO:0000256" key="1">
    <source>
        <dbReference type="ARBA" id="ARBA00004123"/>
    </source>
</evidence>
<dbReference type="PROSITE" id="PS51194">
    <property type="entry name" value="HELICASE_CTER"/>
    <property type="match status" value="1"/>
</dbReference>
<comment type="subcellular location">
    <subcellularLocation>
        <location evidence="1">Nucleus</location>
    </subcellularLocation>
</comment>
<gene>
    <name evidence="13" type="ORF">LBRM_24_1060</name>
</gene>
<dbReference type="Pfam" id="PF00176">
    <property type="entry name" value="SNF2-rel_dom"/>
    <property type="match status" value="1"/>
</dbReference>
<dbReference type="InterPro" id="IPR027417">
    <property type="entry name" value="P-loop_NTPase"/>
</dbReference>
<reference evidence="13 14" key="1">
    <citation type="journal article" date="2007" name="Nat. Genet.">
        <title>Comparative genomic analysis of three Leishmania species that cause diverse human disease.</title>
        <authorList>
            <person name="Peacock C.S."/>
            <person name="Seeger K."/>
            <person name="Harris D."/>
            <person name="Murphy L."/>
            <person name="Ruiz J.C."/>
            <person name="Quail M.A."/>
            <person name="Peters N."/>
            <person name="Adlem E."/>
            <person name="Tivey A."/>
            <person name="Aslett M."/>
            <person name="Kerhornou A."/>
            <person name="Ivens A."/>
            <person name="Fraser A."/>
            <person name="Rajandream M.A."/>
            <person name="Carver T."/>
            <person name="Norbertczak H."/>
            <person name="Chillingworth T."/>
            <person name="Hance Z."/>
            <person name="Jagels K."/>
            <person name="Moule S."/>
            <person name="Ormond D."/>
            <person name="Rutter S."/>
            <person name="Squares R."/>
            <person name="Whitehead S."/>
            <person name="Rabbinowitsch E."/>
            <person name="Arrowsmith C."/>
            <person name="White B."/>
            <person name="Thurston S."/>
            <person name="Bringaud F."/>
            <person name="Baldauf S.L."/>
            <person name="Faulconbridge A."/>
            <person name="Jeffares D."/>
            <person name="Depledge D.P."/>
            <person name="Oyola S.O."/>
            <person name="Hilley J.D."/>
            <person name="Brito L.O."/>
            <person name="Tosi L.R."/>
            <person name="Barrell B."/>
            <person name="Cruz A.K."/>
            <person name="Mottram J.C."/>
            <person name="Smith D.F."/>
            <person name="Berriman M."/>
        </authorList>
    </citation>
    <scope>NUCLEOTIDE SEQUENCE [LARGE SCALE GENOMIC DNA]</scope>
    <source>
        <strain evidence="13 14">MHOM/BR/75/M2904</strain>
    </source>
</reference>
<dbReference type="GeneID" id="5415950"/>
<comment type="similarity">
    <text evidence="2">Belongs to the SNF2/RAD54 helicase family.</text>
</comment>
<proteinExistence type="inferred from homology"/>
<evidence type="ECO:0000256" key="3">
    <source>
        <dbReference type="ARBA" id="ARBA00022741"/>
    </source>
</evidence>
<keyword evidence="8" id="KW-0539">Nucleus</keyword>
<feature type="region of interest" description="Disordered" evidence="10">
    <location>
        <begin position="201"/>
        <end position="226"/>
    </location>
</feature>
<dbReference type="SMART" id="SM00490">
    <property type="entry name" value="HELICc"/>
    <property type="match status" value="1"/>
</dbReference>
<dbReference type="SUPFAM" id="SSF52540">
    <property type="entry name" value="P-loop containing nucleoside triphosphate hydrolases"/>
    <property type="match status" value="2"/>
</dbReference>
<dbReference type="Gene3D" id="3.40.50.300">
    <property type="entry name" value="P-loop containing nucleotide triphosphate hydrolases"/>
    <property type="match status" value="1"/>
</dbReference>
<feature type="region of interest" description="Disordered" evidence="10">
    <location>
        <begin position="1258"/>
        <end position="1280"/>
    </location>
</feature>
<evidence type="ECO:0000256" key="5">
    <source>
        <dbReference type="ARBA" id="ARBA00022806"/>
    </source>
</evidence>
<evidence type="ECO:0000256" key="2">
    <source>
        <dbReference type="ARBA" id="ARBA00007025"/>
    </source>
</evidence>
<dbReference type="GO" id="GO:0004386">
    <property type="term" value="F:helicase activity"/>
    <property type="evidence" value="ECO:0007669"/>
    <property type="project" value="UniProtKB-KW"/>
</dbReference>
<feature type="domain" description="Helicase ATP-binding" evidence="11">
    <location>
        <begin position="374"/>
        <end position="645"/>
    </location>
</feature>
<feature type="region of interest" description="Disordered" evidence="10">
    <location>
        <begin position="1379"/>
        <end position="1398"/>
    </location>
</feature>
<dbReference type="GO" id="GO:0005524">
    <property type="term" value="F:ATP binding"/>
    <property type="evidence" value="ECO:0007669"/>
    <property type="project" value="UniProtKB-KW"/>
</dbReference>
<feature type="domain" description="Helicase C-terminal" evidence="12">
    <location>
        <begin position="929"/>
        <end position="1104"/>
    </location>
</feature>
<feature type="region of interest" description="Disordered" evidence="10">
    <location>
        <begin position="95"/>
        <end position="130"/>
    </location>
</feature>
<dbReference type="PANTHER" id="PTHR45797">
    <property type="entry name" value="RAD54-LIKE"/>
    <property type="match status" value="1"/>
</dbReference>
<feature type="compositionally biased region" description="Gly residues" evidence="10">
    <location>
        <begin position="777"/>
        <end position="788"/>
    </location>
</feature>
<evidence type="ECO:0000256" key="7">
    <source>
        <dbReference type="ARBA" id="ARBA00023125"/>
    </source>
</evidence>
<dbReference type="InterPro" id="IPR014001">
    <property type="entry name" value="Helicase_ATP-bd"/>
</dbReference>
<dbReference type="CDD" id="cd18007">
    <property type="entry name" value="DEXHc_ATRX-like"/>
    <property type="match status" value="1"/>
</dbReference>
<dbReference type="EMBL" id="FR798999">
    <property type="protein sequence ID" value="CAM42281.1"/>
    <property type="molecule type" value="Genomic_DNA"/>
</dbReference>
<evidence type="ECO:0000256" key="4">
    <source>
        <dbReference type="ARBA" id="ARBA00022801"/>
    </source>
</evidence>